<keyword evidence="5" id="KW-0732">Signal</keyword>
<keyword evidence="7" id="KW-1185">Reference proteome</keyword>
<sequence length="1099" mass="121329">MATWCFLCALFLAGCRAKHPRCSVDVKDFSWQQIRCFMSQDQDFLAQQSTYVSHAVALGAPHVANIWPWLAGLGVLVVATVVRAFLCRDNVAGSSTLVRYQGLGRESAVEPLENVPSNEAKDRDQHIPMSPLEKALSKEDEAKEQAAKCKIQMQAFLYAADMVMDVKVGIEFCTRGMFWFGFVLLAIPVVSGLLCFLYKFKSWELAPYDHEENGRETKFFYEKRNILGQKRPGIDSMLLQMLQLEGLVTAKLAYYDPRFRESWKIERAFNGLVESFPSCLIQAYTLLCMAQLGHLDEVWNTIWQVFSIMLSCHSMAAAVKLVSFRLLPGYQVLPVQSSPMQMPQLTLLLICDVSARVFCFAAFGLCFRPAVRMSENRQFALPLLMLAELAVVVWLTTRFLNKRWFHSVENTRDAVLSTTISYFTIPALALHTQSNDAVVDFSGMMKLQRVMSYGRAAELFVTLCLVWYHCHIQVYASRVYIRIFALWSLLGLACVLITRAFDRASRHEGRPILPAVGSQGFSPAHWACALDNVDLLRKLDEKEDVMDAPDENFRHPVHIAALYGREDALRVLHKVNATCIMAKDQAGWTPAHCAAHIGHEKVLELLFVLDPKCIQEPDEKGRTPAHCAAQSGHAAVLTLLHRLAPGSLAVKATNGAVPAHMAAARGQVEVLDVIKELCVDSLNKVNKKGALCAHKAAHHGHVKVLELLHDTHPESLKARNHHGKTPAHNAAHNGHEEVLCRLHAWVPTTLSAQDKDGTVPAHWPAHNGNLAVLKRLKLLASETLKMRNNEGWAPAHMAARNGHIEVLEFLLQEAPESLRHKSNHGWVPAHLAASRGHDAVLAMLKEKAEDTLAAQADDQAIPAHAAAAQGRCTTLELLEQLAPGCLRARDRDGRVPAHYAAEQGQANALVLLAKLAPETLIAKAGGGVAPAHTAALHGQEEALTCLQQSCPESLAATDDNGAVPAHMAAHGGYPNVLGLLKEWVPESLKCPDKLGRVPAHDAAEGGHEEALKYLHWVAPESLGVKDNEHEWTPAHAAAANKRGRVLDMLREWAAESLEIADKDGYLPDQLLQKGGNRRNTMRVTMRPSTQISMVMSVKA</sequence>
<dbReference type="Pfam" id="PF12796">
    <property type="entry name" value="Ank_2"/>
    <property type="match status" value="2"/>
</dbReference>
<protein>
    <submittedName>
        <fullName evidence="6">Uncharacterized protein</fullName>
    </submittedName>
</protein>
<dbReference type="Proteomes" id="UP001178507">
    <property type="component" value="Unassembled WGS sequence"/>
</dbReference>
<dbReference type="Pfam" id="PF13637">
    <property type="entry name" value="Ank_4"/>
    <property type="match status" value="1"/>
</dbReference>
<feature type="signal peptide" evidence="5">
    <location>
        <begin position="1"/>
        <end position="17"/>
    </location>
</feature>
<keyword evidence="2 3" id="KW-0040">ANK repeat</keyword>
<feature type="transmembrane region" description="Helical" evidence="4">
    <location>
        <begin position="345"/>
        <end position="367"/>
    </location>
</feature>
<gene>
    <name evidence="6" type="ORF">EVOR1521_LOCUS26792</name>
</gene>
<feature type="transmembrane region" description="Helical" evidence="4">
    <location>
        <begin position="302"/>
        <end position="324"/>
    </location>
</feature>
<reference evidence="6" key="1">
    <citation type="submission" date="2023-08" db="EMBL/GenBank/DDBJ databases">
        <authorList>
            <person name="Chen Y."/>
            <person name="Shah S."/>
            <person name="Dougan E. K."/>
            <person name="Thang M."/>
            <person name="Chan C."/>
        </authorList>
    </citation>
    <scope>NUCLEOTIDE SEQUENCE</scope>
</reference>
<keyword evidence="1" id="KW-0677">Repeat</keyword>
<dbReference type="AlphaFoldDB" id="A0AA36JDR4"/>
<feature type="transmembrane region" description="Helical" evidence="4">
    <location>
        <begin position="379"/>
        <end position="401"/>
    </location>
</feature>
<dbReference type="PROSITE" id="PS50088">
    <property type="entry name" value="ANK_REPEAT"/>
    <property type="match status" value="1"/>
</dbReference>
<feature type="transmembrane region" description="Helical" evidence="4">
    <location>
        <begin position="480"/>
        <end position="501"/>
    </location>
</feature>
<evidence type="ECO:0000256" key="4">
    <source>
        <dbReference type="SAM" id="Phobius"/>
    </source>
</evidence>
<dbReference type="InterPro" id="IPR036770">
    <property type="entry name" value="Ankyrin_rpt-contain_sf"/>
</dbReference>
<feature type="transmembrane region" description="Helical" evidence="4">
    <location>
        <begin position="177"/>
        <end position="200"/>
    </location>
</feature>
<dbReference type="Gene3D" id="1.25.40.20">
    <property type="entry name" value="Ankyrin repeat-containing domain"/>
    <property type="match status" value="4"/>
</dbReference>
<feature type="transmembrane region" description="Helical" evidence="4">
    <location>
        <begin position="450"/>
        <end position="468"/>
    </location>
</feature>
<accession>A0AA36JDR4</accession>
<name>A0AA36JDR4_9DINO</name>
<feature type="transmembrane region" description="Helical" evidence="4">
    <location>
        <begin position="66"/>
        <end position="86"/>
    </location>
</feature>
<evidence type="ECO:0000256" key="2">
    <source>
        <dbReference type="ARBA" id="ARBA00023043"/>
    </source>
</evidence>
<dbReference type="PANTHER" id="PTHR24198">
    <property type="entry name" value="ANKYRIN REPEAT AND PROTEIN KINASE DOMAIN-CONTAINING PROTEIN"/>
    <property type="match status" value="1"/>
</dbReference>
<dbReference type="PANTHER" id="PTHR24198:SF165">
    <property type="entry name" value="ANKYRIN REPEAT-CONTAINING PROTEIN-RELATED"/>
    <property type="match status" value="1"/>
</dbReference>
<feature type="repeat" description="ANK" evidence="3">
    <location>
        <begin position="790"/>
        <end position="812"/>
    </location>
</feature>
<evidence type="ECO:0000313" key="6">
    <source>
        <dbReference type="EMBL" id="CAJ1404335.1"/>
    </source>
</evidence>
<evidence type="ECO:0000313" key="7">
    <source>
        <dbReference type="Proteomes" id="UP001178507"/>
    </source>
</evidence>
<dbReference type="PROSITE" id="PS50297">
    <property type="entry name" value="ANK_REP_REGION"/>
    <property type="match status" value="1"/>
</dbReference>
<comment type="caution">
    <text evidence="6">The sequence shown here is derived from an EMBL/GenBank/DDBJ whole genome shotgun (WGS) entry which is preliminary data.</text>
</comment>
<evidence type="ECO:0000256" key="1">
    <source>
        <dbReference type="ARBA" id="ARBA00022737"/>
    </source>
</evidence>
<dbReference type="SMART" id="SM00248">
    <property type="entry name" value="ANK"/>
    <property type="match status" value="13"/>
</dbReference>
<feature type="chain" id="PRO_5041413099" evidence="5">
    <location>
        <begin position="18"/>
        <end position="1099"/>
    </location>
</feature>
<dbReference type="EMBL" id="CAUJNA010003536">
    <property type="protein sequence ID" value="CAJ1404335.1"/>
    <property type="molecule type" value="Genomic_DNA"/>
</dbReference>
<keyword evidence="4" id="KW-1133">Transmembrane helix</keyword>
<evidence type="ECO:0000256" key="3">
    <source>
        <dbReference type="PROSITE-ProRule" id="PRU00023"/>
    </source>
</evidence>
<evidence type="ECO:0000256" key="5">
    <source>
        <dbReference type="SAM" id="SignalP"/>
    </source>
</evidence>
<dbReference type="InterPro" id="IPR002110">
    <property type="entry name" value="Ankyrin_rpt"/>
</dbReference>
<keyword evidence="4" id="KW-0472">Membrane</keyword>
<proteinExistence type="predicted"/>
<feature type="transmembrane region" description="Helical" evidence="4">
    <location>
        <begin position="413"/>
        <end position="430"/>
    </location>
</feature>
<dbReference type="SUPFAM" id="SSF48403">
    <property type="entry name" value="Ankyrin repeat"/>
    <property type="match status" value="2"/>
</dbReference>
<organism evidence="6 7">
    <name type="scientific">Effrenium voratum</name>
    <dbReference type="NCBI Taxonomy" id="2562239"/>
    <lineage>
        <taxon>Eukaryota</taxon>
        <taxon>Sar</taxon>
        <taxon>Alveolata</taxon>
        <taxon>Dinophyceae</taxon>
        <taxon>Suessiales</taxon>
        <taxon>Symbiodiniaceae</taxon>
        <taxon>Effrenium</taxon>
    </lineage>
</organism>
<keyword evidence="4" id="KW-0812">Transmembrane</keyword>